<sequence length="102" mass="11390">MSTVDHLSFDKGIYAGKADEALRDREKLQKACQSFEALLLAQVWKHQLAAAKALGPGAEEPFHQMEDVALEMASDQLSRLGGVGLWKFLYEEIVKQGDQTRK</sequence>
<dbReference type="EMBL" id="FSQZ01000001">
    <property type="protein sequence ID" value="SIN64376.1"/>
    <property type="molecule type" value="Genomic_DNA"/>
</dbReference>
<comment type="caution">
    <text evidence="1">The sequence shown here is derived from an EMBL/GenBank/DDBJ whole genome shotgun (WGS) entry which is preliminary data.</text>
</comment>
<accession>A0ABY1JC10</accession>
<evidence type="ECO:0000313" key="1">
    <source>
        <dbReference type="EMBL" id="SIN64376.1"/>
    </source>
</evidence>
<evidence type="ECO:0008006" key="3">
    <source>
        <dbReference type="Google" id="ProtNLM"/>
    </source>
</evidence>
<protein>
    <recommendedName>
        <fullName evidence="3">Flagellar protein FlgJ</fullName>
    </recommendedName>
</protein>
<name>A0ABY1JC10_9BACT</name>
<dbReference type="Proteomes" id="UP000185093">
    <property type="component" value="Unassembled WGS sequence"/>
</dbReference>
<dbReference type="RefSeq" id="WP_074199232.1">
    <property type="nucleotide sequence ID" value="NZ_FSQZ01000001.1"/>
</dbReference>
<proteinExistence type="predicted"/>
<evidence type="ECO:0000313" key="2">
    <source>
        <dbReference type="Proteomes" id="UP000185093"/>
    </source>
</evidence>
<reference evidence="1 2" key="1">
    <citation type="submission" date="2016-11" db="EMBL/GenBank/DDBJ databases">
        <authorList>
            <person name="Varghese N."/>
            <person name="Submissions S."/>
        </authorList>
    </citation>
    <scope>NUCLEOTIDE SEQUENCE [LARGE SCALE GENOMIC DNA]</scope>
    <source>
        <strain evidence="1 2">DSM 20664</strain>
    </source>
</reference>
<organism evidence="1 2">
    <name type="scientific">Acetomicrobium flavidum</name>
    <dbReference type="NCBI Taxonomy" id="49896"/>
    <lineage>
        <taxon>Bacteria</taxon>
        <taxon>Thermotogati</taxon>
        <taxon>Synergistota</taxon>
        <taxon>Synergistia</taxon>
        <taxon>Synergistales</taxon>
        <taxon>Acetomicrobiaceae</taxon>
        <taxon>Acetomicrobium</taxon>
    </lineage>
</organism>
<gene>
    <name evidence="1" type="ORF">SAMN05444368_0594</name>
</gene>
<keyword evidence="2" id="KW-1185">Reference proteome</keyword>